<organism evidence="16 17">
    <name type="scientific">Pseudomicrostroma glucosiphilum</name>
    <dbReference type="NCBI Taxonomy" id="1684307"/>
    <lineage>
        <taxon>Eukaryota</taxon>
        <taxon>Fungi</taxon>
        <taxon>Dikarya</taxon>
        <taxon>Basidiomycota</taxon>
        <taxon>Ustilaginomycotina</taxon>
        <taxon>Exobasidiomycetes</taxon>
        <taxon>Microstromatales</taxon>
        <taxon>Microstromatales incertae sedis</taxon>
        <taxon>Pseudomicrostroma</taxon>
    </lineage>
</organism>
<dbReference type="GO" id="GO:0005524">
    <property type="term" value="F:ATP binding"/>
    <property type="evidence" value="ECO:0007669"/>
    <property type="project" value="UniProtKB-KW"/>
</dbReference>
<dbReference type="SUPFAM" id="SSF52540">
    <property type="entry name" value="P-loop containing nucleoside triphosphate hydrolases"/>
    <property type="match status" value="1"/>
</dbReference>
<dbReference type="PROSITE" id="PS00674">
    <property type="entry name" value="AAA"/>
    <property type="match status" value="1"/>
</dbReference>
<sequence>MSALSTSQVGLQRSLPLRRNIVQLFQDILTSPQFWDGLKVFGVGAAIAGSKWIAESALAAVKSLVLSKAVFRGGDEAFDWVMLYLTRYGQWSHTAREVEILCRPKLGGTSHDEGGEEAGAKALSVGKDGLKGVHFYPVESSSVHFTFEGVHVWASRSRTLVGEGFEESLTLSFLTFSSRTIRRFLTQAKESYDTHERGRVQVFTTDRYSYWAKSKSITRRMEDSVHLPLGMKERLLKDARDFFTEEMRIWYGDRGIPYRRGFLFWGVPGSGKTSLAHVVASSLELPIYQLSLSGHGMDDAKLVELMGSVPPGSIVVLEDVDAAFTKRPDSSSTSTAKQNDGPSSSAGSAPSSSISFSSLLNAIDGIGACDSRLLIMTTNHREALDEALIRPGRVDLQVQFKNADREQARDLFLRWFLPAHTAVGRLKGEGQHGRIAGGGQVDKTSTGDKRGGASIASQEQHATSDAELGSSDEKSLAGLATSAAATSPSALQPSAEKFASTIPEGRFSVAALQGYLLTCGGLSPTQAAEGVQGWVREQEQ</sequence>
<dbReference type="GO" id="GO:0005743">
    <property type="term" value="C:mitochondrial inner membrane"/>
    <property type="evidence" value="ECO:0007669"/>
    <property type="project" value="UniProtKB-SubCell"/>
</dbReference>
<keyword evidence="5" id="KW-0999">Mitochondrion inner membrane</keyword>
<evidence type="ECO:0000256" key="8">
    <source>
        <dbReference type="ARBA" id="ARBA00022989"/>
    </source>
</evidence>
<dbReference type="SMART" id="SM01024">
    <property type="entry name" value="BCS1_N"/>
    <property type="match status" value="1"/>
</dbReference>
<evidence type="ECO:0000256" key="13">
    <source>
        <dbReference type="SAM" id="MobiDB-lite"/>
    </source>
</evidence>
<feature type="compositionally biased region" description="Low complexity" evidence="13">
    <location>
        <begin position="341"/>
        <end position="351"/>
    </location>
</feature>
<comment type="catalytic activity">
    <reaction evidence="11">
        <text>ATP + H2O = ADP + phosphate + H(+)</text>
        <dbReference type="Rhea" id="RHEA:13065"/>
        <dbReference type="ChEBI" id="CHEBI:15377"/>
        <dbReference type="ChEBI" id="CHEBI:15378"/>
        <dbReference type="ChEBI" id="CHEBI:30616"/>
        <dbReference type="ChEBI" id="CHEBI:43474"/>
        <dbReference type="ChEBI" id="CHEBI:456216"/>
    </reaction>
    <physiologicalReaction direction="left-to-right" evidence="11">
        <dbReference type="Rhea" id="RHEA:13066"/>
    </physiologicalReaction>
</comment>
<dbReference type="Pfam" id="PF00004">
    <property type="entry name" value="AAA"/>
    <property type="match status" value="1"/>
</dbReference>
<evidence type="ECO:0000256" key="10">
    <source>
        <dbReference type="ARBA" id="ARBA00023136"/>
    </source>
</evidence>
<keyword evidence="6 16" id="KW-0378">Hydrolase</keyword>
<dbReference type="InterPro" id="IPR057495">
    <property type="entry name" value="AAA_lid_BCS1"/>
</dbReference>
<evidence type="ECO:0000256" key="11">
    <source>
        <dbReference type="ARBA" id="ARBA00048778"/>
    </source>
</evidence>
<keyword evidence="10" id="KW-0472">Membrane</keyword>
<dbReference type="Proteomes" id="UP000245942">
    <property type="component" value="Unassembled WGS sequence"/>
</dbReference>
<evidence type="ECO:0000259" key="15">
    <source>
        <dbReference type="SMART" id="SM01024"/>
    </source>
</evidence>
<evidence type="ECO:0000256" key="2">
    <source>
        <dbReference type="ARBA" id="ARBA00007448"/>
    </source>
</evidence>
<proteinExistence type="inferred from homology"/>
<dbReference type="Pfam" id="PF08740">
    <property type="entry name" value="BCS1_N"/>
    <property type="match status" value="1"/>
</dbReference>
<keyword evidence="9" id="KW-0496">Mitochondrion</keyword>
<dbReference type="SMART" id="SM00382">
    <property type="entry name" value="AAA"/>
    <property type="match status" value="1"/>
</dbReference>
<gene>
    <name evidence="16" type="ORF">BCV69DRAFT_218607</name>
</gene>
<keyword evidence="8" id="KW-1133">Transmembrane helix</keyword>
<accession>A0A316U6V8</accession>
<feature type="region of interest" description="Disordered" evidence="13">
    <location>
        <begin position="326"/>
        <end position="351"/>
    </location>
</feature>
<evidence type="ECO:0000313" key="17">
    <source>
        <dbReference type="Proteomes" id="UP000245942"/>
    </source>
</evidence>
<name>A0A316U6V8_9BASI</name>
<comment type="similarity">
    <text evidence="2">Belongs to the AAA ATPase family. BCS1 subfamily.</text>
</comment>
<keyword evidence="17" id="KW-1185">Reference proteome</keyword>
<feature type="region of interest" description="Disordered" evidence="13">
    <location>
        <begin position="428"/>
        <end position="493"/>
    </location>
</feature>
<feature type="domain" description="AAA+ ATPase" evidence="14">
    <location>
        <begin position="258"/>
        <end position="404"/>
    </location>
</feature>
<evidence type="ECO:0000256" key="9">
    <source>
        <dbReference type="ARBA" id="ARBA00023128"/>
    </source>
</evidence>
<evidence type="ECO:0000256" key="7">
    <source>
        <dbReference type="ARBA" id="ARBA00022840"/>
    </source>
</evidence>
<keyword evidence="4 12" id="KW-0547">Nucleotide-binding</keyword>
<evidence type="ECO:0000256" key="6">
    <source>
        <dbReference type="ARBA" id="ARBA00022801"/>
    </source>
</evidence>
<dbReference type="InterPro" id="IPR027417">
    <property type="entry name" value="P-loop_NTPase"/>
</dbReference>
<dbReference type="OrthoDB" id="10251412at2759"/>
<dbReference type="InterPro" id="IPR003593">
    <property type="entry name" value="AAA+_ATPase"/>
</dbReference>
<dbReference type="Pfam" id="PF25426">
    <property type="entry name" value="AAA_lid_BCS1"/>
    <property type="match status" value="1"/>
</dbReference>
<evidence type="ECO:0000313" key="16">
    <source>
        <dbReference type="EMBL" id="PWN20083.1"/>
    </source>
</evidence>
<feature type="compositionally biased region" description="Low complexity" evidence="13">
    <location>
        <begin position="476"/>
        <end position="493"/>
    </location>
</feature>
<dbReference type="AlphaFoldDB" id="A0A316U6V8"/>
<evidence type="ECO:0000256" key="3">
    <source>
        <dbReference type="ARBA" id="ARBA00022692"/>
    </source>
</evidence>
<keyword evidence="3" id="KW-0812">Transmembrane</keyword>
<evidence type="ECO:0000259" key="14">
    <source>
        <dbReference type="SMART" id="SM00382"/>
    </source>
</evidence>
<protein>
    <submittedName>
        <fullName evidence="16">P-loop containing nucleoside triphosphate hydrolase protein</fullName>
    </submittedName>
</protein>
<comment type="subcellular location">
    <subcellularLocation>
        <location evidence="1">Mitochondrion inner membrane</location>
        <topology evidence="1">Single-pass membrane protein</topology>
    </subcellularLocation>
</comment>
<dbReference type="InterPro" id="IPR003960">
    <property type="entry name" value="ATPase_AAA_CS"/>
</dbReference>
<dbReference type="STRING" id="1684307.A0A316U6V8"/>
<feature type="compositionally biased region" description="Polar residues" evidence="13">
    <location>
        <begin position="330"/>
        <end position="340"/>
    </location>
</feature>
<dbReference type="Gene3D" id="3.40.50.300">
    <property type="entry name" value="P-loop containing nucleotide triphosphate hydrolases"/>
    <property type="match status" value="1"/>
</dbReference>
<evidence type="ECO:0000256" key="1">
    <source>
        <dbReference type="ARBA" id="ARBA00004434"/>
    </source>
</evidence>
<feature type="domain" description="BCS1 N-terminal" evidence="15">
    <location>
        <begin position="41"/>
        <end position="225"/>
    </location>
</feature>
<dbReference type="InterPro" id="IPR003959">
    <property type="entry name" value="ATPase_AAA_core"/>
</dbReference>
<dbReference type="InterPro" id="IPR014851">
    <property type="entry name" value="BCS1_N"/>
</dbReference>
<dbReference type="GO" id="GO:0016887">
    <property type="term" value="F:ATP hydrolysis activity"/>
    <property type="evidence" value="ECO:0007669"/>
    <property type="project" value="InterPro"/>
</dbReference>
<keyword evidence="7 12" id="KW-0067">ATP-binding</keyword>
<reference evidence="16 17" key="1">
    <citation type="journal article" date="2018" name="Mol. Biol. Evol.">
        <title>Broad Genomic Sampling Reveals a Smut Pathogenic Ancestry of the Fungal Clade Ustilaginomycotina.</title>
        <authorList>
            <person name="Kijpornyongpan T."/>
            <person name="Mondo S.J."/>
            <person name="Barry K."/>
            <person name="Sandor L."/>
            <person name="Lee J."/>
            <person name="Lipzen A."/>
            <person name="Pangilinan J."/>
            <person name="LaButti K."/>
            <person name="Hainaut M."/>
            <person name="Henrissat B."/>
            <person name="Grigoriev I.V."/>
            <person name="Spatafora J.W."/>
            <person name="Aime M.C."/>
        </authorList>
    </citation>
    <scope>NUCLEOTIDE SEQUENCE [LARGE SCALE GENOMIC DNA]</scope>
    <source>
        <strain evidence="16 17">MCA 4718</strain>
    </source>
</reference>
<dbReference type="RefSeq" id="XP_025347243.1">
    <property type="nucleotide sequence ID" value="XM_025489803.1"/>
</dbReference>
<dbReference type="PANTHER" id="PTHR23070">
    <property type="entry name" value="BCS1 AAA-TYPE ATPASE"/>
    <property type="match status" value="1"/>
</dbReference>
<evidence type="ECO:0000256" key="5">
    <source>
        <dbReference type="ARBA" id="ARBA00022792"/>
    </source>
</evidence>
<dbReference type="InterPro" id="IPR050747">
    <property type="entry name" value="Mitochondrial_chaperone_BCS1"/>
</dbReference>
<evidence type="ECO:0000256" key="12">
    <source>
        <dbReference type="RuleBase" id="RU003651"/>
    </source>
</evidence>
<dbReference type="EMBL" id="KZ819329">
    <property type="protein sequence ID" value="PWN20083.1"/>
    <property type="molecule type" value="Genomic_DNA"/>
</dbReference>
<dbReference type="GeneID" id="37011537"/>
<evidence type="ECO:0000256" key="4">
    <source>
        <dbReference type="ARBA" id="ARBA00022741"/>
    </source>
</evidence>